<feature type="domain" description="DUF6589" evidence="1">
    <location>
        <begin position="203"/>
        <end position="350"/>
    </location>
</feature>
<name>A0A7D9DL17_PARCT</name>
<reference evidence="2" key="1">
    <citation type="submission" date="2020-04" db="EMBL/GenBank/DDBJ databases">
        <authorList>
            <person name="Alioto T."/>
            <person name="Alioto T."/>
            <person name="Gomez Garrido J."/>
        </authorList>
    </citation>
    <scope>NUCLEOTIDE SEQUENCE</scope>
    <source>
        <strain evidence="2">A484AB</strain>
    </source>
</reference>
<accession>A0A7D9DL17</accession>
<comment type="caution">
    <text evidence="2">The sequence shown here is derived from an EMBL/GenBank/DDBJ whole genome shotgun (WGS) entry which is preliminary data.</text>
</comment>
<keyword evidence="3" id="KW-1185">Reference proteome</keyword>
<dbReference type="Proteomes" id="UP001152795">
    <property type="component" value="Unassembled WGS sequence"/>
</dbReference>
<evidence type="ECO:0000313" key="3">
    <source>
        <dbReference type="Proteomes" id="UP001152795"/>
    </source>
</evidence>
<sequence length="550" mass="62960">KKRLDEANKSVKIDDLCSVKNPSILRGTTKEKLLEFSLEKVCDEWAERAPMFHSFLRACCSKSRAGSVLLKQRNKHMNALASIIGLTIKTKSLETVINTCAKLRITCCNQTVLRKMDILGENHDELLKTAKRNLEDTFQEENGSSVHPGYTIPFDNVDVRIERRQMTKTSQNMDCHWVNHLYVENRISGSHLPTHCNKSIDSLENIDLLVSAEDEKKQRLDFVILVSRFLVEYFEHFEFLKQVCVLHIQHRYSKEMAKKSVKAPLGIIFKNENTNEEMIEILKQLQSYLPKQSIGNETKFDPQLFAGDQLTVERAINVIQFVMNGYTPEDRLEGIIMQLGDWHAGLKILSAPLGIIFKNENTNEEMIEILKQLQSYLPKQSIGNETKFDPQVFAGDQLTVERAINVIQSVMNGYTPEDRLEGIIMQLGDWHAGLKILSMIYERFYSVKSDGDICTMYSDRTLINRRNVVNDPKNAYAANRDFLILEVKARVIAAAMEVWGFQSKSGAPTKFPIPEDLEDQTTSEKRKYLHKAASKIVEKIIFSEKDTKTS</sequence>
<dbReference type="OrthoDB" id="5952546at2759"/>
<organism evidence="2 3">
    <name type="scientific">Paramuricea clavata</name>
    <name type="common">Red gorgonian</name>
    <name type="synonym">Violescent sea-whip</name>
    <dbReference type="NCBI Taxonomy" id="317549"/>
    <lineage>
        <taxon>Eukaryota</taxon>
        <taxon>Metazoa</taxon>
        <taxon>Cnidaria</taxon>
        <taxon>Anthozoa</taxon>
        <taxon>Octocorallia</taxon>
        <taxon>Malacalcyonacea</taxon>
        <taxon>Plexauridae</taxon>
        <taxon>Paramuricea</taxon>
    </lineage>
</organism>
<proteinExistence type="predicted"/>
<gene>
    <name evidence="2" type="ORF">PACLA_8A014103</name>
</gene>
<dbReference type="InterPro" id="IPR046496">
    <property type="entry name" value="DUF6589"/>
</dbReference>
<evidence type="ECO:0000259" key="1">
    <source>
        <dbReference type="Pfam" id="PF20231"/>
    </source>
</evidence>
<protein>
    <recommendedName>
        <fullName evidence="1">DUF6589 domain-containing protein</fullName>
    </recommendedName>
</protein>
<evidence type="ECO:0000313" key="2">
    <source>
        <dbReference type="EMBL" id="CAB3988574.1"/>
    </source>
</evidence>
<feature type="domain" description="DUF6589" evidence="1">
    <location>
        <begin position="352"/>
        <end position="541"/>
    </location>
</feature>
<dbReference type="AlphaFoldDB" id="A0A7D9DL17"/>
<feature type="non-terminal residue" evidence="2">
    <location>
        <position position="1"/>
    </location>
</feature>
<dbReference type="Pfam" id="PF20231">
    <property type="entry name" value="DUF6589"/>
    <property type="match status" value="2"/>
</dbReference>
<dbReference type="EMBL" id="CACRXK020001346">
    <property type="protein sequence ID" value="CAB3988574.1"/>
    <property type="molecule type" value="Genomic_DNA"/>
</dbReference>